<dbReference type="InterPro" id="IPR036397">
    <property type="entry name" value="RNaseH_sf"/>
</dbReference>
<dbReference type="PANTHER" id="PTHR46060">
    <property type="entry name" value="MARINER MOS1 TRANSPOSASE-LIKE PROTEIN"/>
    <property type="match status" value="1"/>
</dbReference>
<evidence type="ECO:0000313" key="1">
    <source>
        <dbReference type="EMBL" id="KAJ4435092.1"/>
    </source>
</evidence>
<protein>
    <recommendedName>
        <fullName evidence="3">Tc1-like transposase DDE domain-containing protein</fullName>
    </recommendedName>
</protein>
<name>A0ABQ8SN20_PERAM</name>
<evidence type="ECO:0000313" key="2">
    <source>
        <dbReference type="Proteomes" id="UP001148838"/>
    </source>
</evidence>
<dbReference type="PANTHER" id="PTHR46060:SF1">
    <property type="entry name" value="MARINER MOS1 TRANSPOSASE-LIKE PROTEIN"/>
    <property type="match status" value="1"/>
</dbReference>
<keyword evidence="2" id="KW-1185">Reference proteome</keyword>
<dbReference type="Gene3D" id="3.30.420.10">
    <property type="entry name" value="Ribonuclease H-like superfamily/Ribonuclease H"/>
    <property type="match status" value="1"/>
</dbReference>
<comment type="caution">
    <text evidence="1">The sequence shown here is derived from an EMBL/GenBank/DDBJ whole genome shotgun (WGS) entry which is preliminary data.</text>
</comment>
<dbReference type="Proteomes" id="UP001148838">
    <property type="component" value="Unassembled WGS sequence"/>
</dbReference>
<reference evidence="1 2" key="1">
    <citation type="journal article" date="2022" name="Allergy">
        <title>Genome assembly and annotation of Periplaneta americana reveal a comprehensive cockroach allergen profile.</title>
        <authorList>
            <person name="Wang L."/>
            <person name="Xiong Q."/>
            <person name="Saelim N."/>
            <person name="Wang L."/>
            <person name="Nong W."/>
            <person name="Wan A.T."/>
            <person name="Shi M."/>
            <person name="Liu X."/>
            <person name="Cao Q."/>
            <person name="Hui J.H.L."/>
            <person name="Sookrung N."/>
            <person name="Leung T.F."/>
            <person name="Tungtrongchitr A."/>
            <person name="Tsui S.K.W."/>
        </authorList>
    </citation>
    <scope>NUCLEOTIDE SEQUENCE [LARGE SCALE GENOMIC DNA]</scope>
    <source>
        <strain evidence="1">PWHHKU_190912</strain>
    </source>
</reference>
<proteinExistence type="predicted"/>
<dbReference type="InterPro" id="IPR052709">
    <property type="entry name" value="Transposase-MT_Hybrid"/>
</dbReference>
<organism evidence="1 2">
    <name type="scientific">Periplaneta americana</name>
    <name type="common">American cockroach</name>
    <name type="synonym">Blatta americana</name>
    <dbReference type="NCBI Taxonomy" id="6978"/>
    <lineage>
        <taxon>Eukaryota</taxon>
        <taxon>Metazoa</taxon>
        <taxon>Ecdysozoa</taxon>
        <taxon>Arthropoda</taxon>
        <taxon>Hexapoda</taxon>
        <taxon>Insecta</taxon>
        <taxon>Pterygota</taxon>
        <taxon>Neoptera</taxon>
        <taxon>Polyneoptera</taxon>
        <taxon>Dictyoptera</taxon>
        <taxon>Blattodea</taxon>
        <taxon>Blattoidea</taxon>
        <taxon>Blattidae</taxon>
        <taxon>Blattinae</taxon>
        <taxon>Periplaneta</taxon>
    </lineage>
</organism>
<sequence>MSPGSSTESYPAFARIGLRENPGKNLNQVTCPDRDSNPGHLVSRPDALTVTPQTASAISLMSDQKDSASILAFHLPLKRFSKVERDPGGKSEPDTALRRKRRHFMDTPTIVLQDNSRAHSAGVVSELFNHWGWEVLYHPPYSPDLSPCDFNLIPKMKDPLRGISFRTVDVLQATDRSIRTINRLDSANGIQRLPHRWERGRVVREGWFTINRKRESERKRKFQDDRKCLELNSLHQLLVYADDVNILGENPQTIRKTWEFYLKTAIRRDMNYVTCTCEYGDYVKMSVSQALSNLMASGFPKFNDDVTDAPPVSHRFHQLADMVVVFIRRHQ</sequence>
<accession>A0ABQ8SN20</accession>
<evidence type="ECO:0008006" key="3">
    <source>
        <dbReference type="Google" id="ProtNLM"/>
    </source>
</evidence>
<gene>
    <name evidence="1" type="ORF">ANN_23667</name>
</gene>
<dbReference type="EMBL" id="JAJSOF020000025">
    <property type="protein sequence ID" value="KAJ4435092.1"/>
    <property type="molecule type" value="Genomic_DNA"/>
</dbReference>